<dbReference type="InterPro" id="IPR008620">
    <property type="entry name" value="FixH"/>
</dbReference>
<dbReference type="Pfam" id="PF05751">
    <property type="entry name" value="FixH"/>
    <property type="match status" value="1"/>
</dbReference>
<evidence type="ECO:0000256" key="1">
    <source>
        <dbReference type="SAM" id="Phobius"/>
    </source>
</evidence>
<dbReference type="AlphaFoldDB" id="A0A1G9LR35"/>
<proteinExistence type="predicted"/>
<sequence>MKMNWGTKLVIGMGLFMAFIITLAVLMIRSDSDDLVDQDYYQKGIEYDKDYARKSQMQKDQAEPEISIGDSLRIIFKKPATGSVRFLHPSDNKNDRTVSLNSGTANEIVLPLTDIANGHWKLIIEWKSEGKEYMFEKNITID</sequence>
<dbReference type="EMBL" id="FNHH01000001">
    <property type="protein sequence ID" value="SDL64398.1"/>
    <property type="molecule type" value="Genomic_DNA"/>
</dbReference>
<name>A0A1G9LR35_9SPHI</name>
<dbReference type="Proteomes" id="UP000199226">
    <property type="component" value="Unassembled WGS sequence"/>
</dbReference>
<keyword evidence="1" id="KW-0812">Transmembrane</keyword>
<feature type="transmembrane region" description="Helical" evidence="1">
    <location>
        <begin position="9"/>
        <end position="28"/>
    </location>
</feature>
<evidence type="ECO:0008006" key="4">
    <source>
        <dbReference type="Google" id="ProtNLM"/>
    </source>
</evidence>
<gene>
    <name evidence="2" type="ORF">SAMN05421813_10159</name>
</gene>
<evidence type="ECO:0000313" key="2">
    <source>
        <dbReference type="EMBL" id="SDL64398.1"/>
    </source>
</evidence>
<reference evidence="3" key="1">
    <citation type="submission" date="2016-10" db="EMBL/GenBank/DDBJ databases">
        <authorList>
            <person name="Varghese N."/>
            <person name="Submissions S."/>
        </authorList>
    </citation>
    <scope>NUCLEOTIDE SEQUENCE [LARGE SCALE GENOMIC DNA]</scope>
    <source>
        <strain evidence="3">DSM 24536</strain>
    </source>
</reference>
<keyword evidence="1" id="KW-1133">Transmembrane helix</keyword>
<protein>
    <recommendedName>
        <fullName evidence="4">FixH protein</fullName>
    </recommendedName>
</protein>
<dbReference type="STRING" id="990371.SAMN05421813_10159"/>
<evidence type="ECO:0000313" key="3">
    <source>
        <dbReference type="Proteomes" id="UP000199226"/>
    </source>
</evidence>
<keyword evidence="3" id="KW-1185">Reference proteome</keyword>
<organism evidence="2 3">
    <name type="scientific">Daejeonella rubra</name>
    <dbReference type="NCBI Taxonomy" id="990371"/>
    <lineage>
        <taxon>Bacteria</taxon>
        <taxon>Pseudomonadati</taxon>
        <taxon>Bacteroidota</taxon>
        <taxon>Sphingobacteriia</taxon>
        <taxon>Sphingobacteriales</taxon>
        <taxon>Sphingobacteriaceae</taxon>
        <taxon>Daejeonella</taxon>
    </lineage>
</organism>
<keyword evidence="1" id="KW-0472">Membrane</keyword>
<dbReference type="OrthoDB" id="1493774at2"/>
<accession>A0A1G9LR35</accession>
<dbReference type="RefSeq" id="WP_090697420.1">
    <property type="nucleotide sequence ID" value="NZ_FNHH01000001.1"/>
</dbReference>